<evidence type="ECO:0000313" key="10">
    <source>
        <dbReference type="EMBL" id="UTV26514.1"/>
    </source>
</evidence>
<feature type="domain" description="L,D-TPase catalytic" evidence="9">
    <location>
        <begin position="311"/>
        <end position="489"/>
    </location>
</feature>
<dbReference type="Pfam" id="PF01471">
    <property type="entry name" value="PG_binding_1"/>
    <property type="match status" value="1"/>
</dbReference>
<feature type="chain" id="PRO_5045110720" evidence="8">
    <location>
        <begin position="34"/>
        <end position="553"/>
    </location>
</feature>
<dbReference type="InterPro" id="IPR036366">
    <property type="entry name" value="PGBDSf"/>
</dbReference>
<keyword evidence="8" id="KW-0732">Signal</keyword>
<dbReference type="InterPro" id="IPR052905">
    <property type="entry name" value="LD-transpeptidase_YkuD-like"/>
</dbReference>
<proteinExistence type="inferred from homology"/>
<evidence type="ECO:0000256" key="2">
    <source>
        <dbReference type="ARBA" id="ARBA00005992"/>
    </source>
</evidence>
<dbReference type="InterPro" id="IPR005490">
    <property type="entry name" value="LD_TPept_cat_dom"/>
</dbReference>
<protein>
    <submittedName>
        <fullName evidence="10">L,D-transpeptidase family protein</fullName>
    </submittedName>
</protein>
<dbReference type="Gene3D" id="1.10.101.10">
    <property type="entry name" value="PGBD-like superfamily/PGBD"/>
    <property type="match status" value="1"/>
</dbReference>
<evidence type="ECO:0000256" key="7">
    <source>
        <dbReference type="PROSITE-ProRule" id="PRU01373"/>
    </source>
</evidence>
<reference evidence="10" key="1">
    <citation type="submission" date="2022-07" db="EMBL/GenBank/DDBJ databases">
        <title>Genome sequencing of Photobacterium atrarenae GJH2-4.</title>
        <authorList>
            <person name="Park S.-J."/>
        </authorList>
    </citation>
    <scope>NUCLEOTIDE SEQUENCE</scope>
    <source>
        <strain evidence="10">GJH2-4</strain>
    </source>
</reference>
<comment type="pathway">
    <text evidence="1 7">Cell wall biogenesis; peptidoglycan biosynthesis.</text>
</comment>
<evidence type="ECO:0000256" key="4">
    <source>
        <dbReference type="ARBA" id="ARBA00022960"/>
    </source>
</evidence>
<evidence type="ECO:0000256" key="6">
    <source>
        <dbReference type="ARBA" id="ARBA00023316"/>
    </source>
</evidence>
<feature type="active site" description="Proton donor/acceptor" evidence="7">
    <location>
        <position position="445"/>
    </location>
</feature>
<evidence type="ECO:0000256" key="8">
    <source>
        <dbReference type="SAM" id="SignalP"/>
    </source>
</evidence>
<dbReference type="SUPFAM" id="SSF141523">
    <property type="entry name" value="L,D-transpeptidase catalytic domain-like"/>
    <property type="match status" value="1"/>
</dbReference>
<dbReference type="RefSeq" id="WP_255387725.1">
    <property type="nucleotide sequence ID" value="NZ_CP101508.1"/>
</dbReference>
<dbReference type="PROSITE" id="PS52029">
    <property type="entry name" value="LD_TPASE"/>
    <property type="match status" value="1"/>
</dbReference>
<comment type="similarity">
    <text evidence="2">Belongs to the YkuD family.</text>
</comment>
<evidence type="ECO:0000256" key="5">
    <source>
        <dbReference type="ARBA" id="ARBA00022984"/>
    </source>
</evidence>
<dbReference type="CDD" id="cd16913">
    <property type="entry name" value="YkuD_like"/>
    <property type="match status" value="1"/>
</dbReference>
<dbReference type="InterPro" id="IPR023346">
    <property type="entry name" value="Lysozyme-like_dom_sf"/>
</dbReference>
<keyword evidence="11" id="KW-1185">Reference proteome</keyword>
<feature type="signal peptide" evidence="8">
    <location>
        <begin position="1"/>
        <end position="33"/>
    </location>
</feature>
<name>A0ABY5GCT7_9GAMM</name>
<dbReference type="Pfam" id="PF03734">
    <property type="entry name" value="YkuD"/>
    <property type="match status" value="1"/>
</dbReference>
<dbReference type="InterPro" id="IPR038063">
    <property type="entry name" value="Transpep_catalytic_dom"/>
</dbReference>
<evidence type="ECO:0000256" key="3">
    <source>
        <dbReference type="ARBA" id="ARBA00022679"/>
    </source>
</evidence>
<evidence type="ECO:0000259" key="9">
    <source>
        <dbReference type="PROSITE" id="PS52029"/>
    </source>
</evidence>
<accession>A0ABY5GCT7</accession>
<keyword evidence="4 7" id="KW-0133">Cell shape</keyword>
<gene>
    <name evidence="10" type="ORF">NNL38_09000</name>
</gene>
<evidence type="ECO:0000313" key="11">
    <source>
        <dbReference type="Proteomes" id="UP001057998"/>
    </source>
</evidence>
<keyword evidence="6 7" id="KW-0961">Cell wall biogenesis/degradation</keyword>
<feature type="active site" description="Nucleophile" evidence="7">
    <location>
        <position position="464"/>
    </location>
</feature>
<dbReference type="PANTHER" id="PTHR41533:SF1">
    <property type="entry name" value="L,D-TRANSPEPTIDASE YCBB-RELATED"/>
    <property type="match status" value="1"/>
</dbReference>
<evidence type="ECO:0000256" key="1">
    <source>
        <dbReference type="ARBA" id="ARBA00004752"/>
    </source>
</evidence>
<dbReference type="PANTHER" id="PTHR41533">
    <property type="entry name" value="L,D-TRANSPEPTIDASE HI_1667-RELATED"/>
    <property type="match status" value="1"/>
</dbReference>
<keyword evidence="5 7" id="KW-0573">Peptidoglycan synthesis</keyword>
<organism evidence="10 11">
    <name type="scientific">Photobacterium atrarenae</name>
    <dbReference type="NCBI Taxonomy" id="865757"/>
    <lineage>
        <taxon>Bacteria</taxon>
        <taxon>Pseudomonadati</taxon>
        <taxon>Pseudomonadota</taxon>
        <taxon>Gammaproteobacteria</taxon>
        <taxon>Vibrionales</taxon>
        <taxon>Vibrionaceae</taxon>
        <taxon>Photobacterium</taxon>
    </lineage>
</organism>
<dbReference type="SUPFAM" id="SSF53955">
    <property type="entry name" value="Lysozyme-like"/>
    <property type="match status" value="1"/>
</dbReference>
<dbReference type="Proteomes" id="UP001057998">
    <property type="component" value="Chromosome 1"/>
</dbReference>
<dbReference type="Pfam" id="PF20142">
    <property type="entry name" value="Scaffold"/>
    <property type="match status" value="1"/>
</dbReference>
<dbReference type="Gene3D" id="2.40.440.10">
    <property type="entry name" value="L,D-transpeptidase catalytic domain-like"/>
    <property type="match status" value="1"/>
</dbReference>
<sequence length="553" mass="63230">MFEVSRTLHVVLKLSVISFLAAAVALSSDTVQAKAQLGWEPLANYQPVSQQDLCPHRSEKVCLPQQLEQIYAANHYYPIWTESPQRDEFLLQLKSLAYAELVPGLAVRITELERLKQETDQRAFDIVATDTFLLYKSAIEKIQANPSGLFVQAEFPLTTQPENILTSLKLPLDLAAELEQLRPNVMRLERAVAMAETFRTLAPHGLRLPLRGVVKQHQVIPNGHQLLEVLMQFGDLSQLDYQLLDDQPIITNSGEVHHAIQAFQRRNGLLDDGIIGPATVRQLVLPYAEVARVIALNIQRSRFGIQETERPRIQVNIPDYMLRVTQDNQLVFESKVIVGRSSRPTYLFSSSLNTMVVNPYWNVPTTIKQEDVIPKVKVSPSYLAERNMRIVRSWRDRSEISPSQIEWSAVEPETFPYEFQQGPGPRNALGRVKFLMPNDYSVFLHDTPARGLFRQHKRSFSSGCVRVEKADELAEFLLEYQARPGIPPYRAMVRDEGQDTISLAKRVDVDFTYVTAWLDEHQQLQMREDIYGYDRPGTEPVEPQYITLKDFSY</sequence>
<keyword evidence="3" id="KW-0808">Transferase</keyword>
<dbReference type="InterPro" id="IPR002477">
    <property type="entry name" value="Peptidoglycan-bd-like"/>
</dbReference>
<dbReference type="EMBL" id="CP101508">
    <property type="protein sequence ID" value="UTV26514.1"/>
    <property type="molecule type" value="Genomic_DNA"/>
</dbReference>
<dbReference type="InterPro" id="IPR045380">
    <property type="entry name" value="LD_TPept_scaffold_dom"/>
</dbReference>